<evidence type="ECO:0000313" key="2">
    <source>
        <dbReference type="EMBL" id="HIP88503.1"/>
    </source>
</evidence>
<dbReference type="Proteomes" id="UP000653692">
    <property type="component" value="Unassembled WGS sequence"/>
</dbReference>
<dbReference type="Gene3D" id="1.10.10.10">
    <property type="entry name" value="Winged helix-like DNA-binding domain superfamily/Winged helix DNA-binding domain"/>
    <property type="match status" value="1"/>
</dbReference>
<accession>A0A832ZEP4</accession>
<feature type="domain" description="MCM C-terminal" evidence="1">
    <location>
        <begin position="37"/>
        <end position="98"/>
    </location>
</feature>
<dbReference type="AlphaFoldDB" id="A0A832ZEP4"/>
<comment type="caution">
    <text evidence="2">The sequence shown here is derived from an EMBL/GenBank/DDBJ whole genome shotgun (WGS) entry which is preliminary data.</text>
</comment>
<feature type="non-terminal residue" evidence="2">
    <location>
        <position position="1"/>
    </location>
</feature>
<sequence length="99" mass="11364">EAIRLVEYTLRQIAVDEEGIMDVSILEVGKSARRINKVEKVLEIIEALQDQSEYGAPIDDIIKEAMRAGIDKKEVRKLIEDLKATSRIYEPRNGYYKVL</sequence>
<evidence type="ECO:0000313" key="3">
    <source>
        <dbReference type="Proteomes" id="UP000653692"/>
    </source>
</evidence>
<dbReference type="EMBL" id="DQUR01000023">
    <property type="protein sequence ID" value="HIP88503.1"/>
    <property type="molecule type" value="Genomic_DNA"/>
</dbReference>
<protein>
    <submittedName>
        <fullName evidence="2">Minichromosome maintenance protein MCM</fullName>
    </submittedName>
</protein>
<evidence type="ECO:0000259" key="1">
    <source>
        <dbReference type="Pfam" id="PF21100"/>
    </source>
</evidence>
<organism evidence="2 3">
    <name type="scientific">Thermococcus paralvinellae</name>
    <dbReference type="NCBI Taxonomy" id="582419"/>
    <lineage>
        <taxon>Archaea</taxon>
        <taxon>Methanobacteriati</taxon>
        <taxon>Methanobacteriota</taxon>
        <taxon>Thermococci</taxon>
        <taxon>Thermococcales</taxon>
        <taxon>Thermococcaceae</taxon>
        <taxon>Thermococcus</taxon>
    </lineage>
</organism>
<dbReference type="Pfam" id="PF21100">
    <property type="entry name" value="WHD_MCM"/>
    <property type="match status" value="1"/>
</dbReference>
<dbReference type="InterPro" id="IPR048907">
    <property type="entry name" value="WHD_MCM_arc"/>
</dbReference>
<proteinExistence type="predicted"/>
<reference evidence="2" key="1">
    <citation type="journal article" date="2020" name="ISME J.">
        <title>Gammaproteobacteria mediating utilization of methyl-, sulfur- and petroleum organic compounds in deep ocean hydrothermal plumes.</title>
        <authorList>
            <person name="Zhou Z."/>
            <person name="Liu Y."/>
            <person name="Pan J."/>
            <person name="Cron B.R."/>
            <person name="Toner B.M."/>
            <person name="Anantharaman K."/>
            <person name="Breier J.A."/>
            <person name="Dick G.J."/>
            <person name="Li M."/>
        </authorList>
    </citation>
    <scope>NUCLEOTIDE SEQUENCE</scope>
    <source>
        <strain evidence="2">SZUA-1476</strain>
    </source>
</reference>
<dbReference type="InterPro" id="IPR036388">
    <property type="entry name" value="WH-like_DNA-bd_sf"/>
</dbReference>
<name>A0A832ZEP4_9EURY</name>
<gene>
    <name evidence="2" type="ORF">EYH24_00645</name>
</gene>